<dbReference type="Gene3D" id="1.20.58.320">
    <property type="entry name" value="TPR-like"/>
    <property type="match status" value="1"/>
</dbReference>
<dbReference type="SUPFAM" id="SSF48452">
    <property type="entry name" value="TPR-like"/>
    <property type="match status" value="1"/>
</dbReference>
<comment type="caution">
    <text evidence="2">The sequence shown here is derived from an EMBL/GenBank/DDBJ whole genome shotgun (WGS) entry which is preliminary data.</text>
</comment>
<accession>A0ABT9ST67</accession>
<dbReference type="InterPro" id="IPR010323">
    <property type="entry name" value="DUF924"/>
</dbReference>
<dbReference type="Pfam" id="PF06041">
    <property type="entry name" value="DUF924"/>
    <property type="match status" value="1"/>
</dbReference>
<dbReference type="EMBL" id="JAUSSK010000001">
    <property type="protein sequence ID" value="MDQ0008179.1"/>
    <property type="molecule type" value="Genomic_DNA"/>
</dbReference>
<dbReference type="RefSeq" id="WP_306846832.1">
    <property type="nucleotide sequence ID" value="NZ_JAUSSK010000001.1"/>
</dbReference>
<dbReference type="InterPro" id="IPR011990">
    <property type="entry name" value="TPR-like_helical_dom_sf"/>
</dbReference>
<reference evidence="2 3" key="1">
    <citation type="submission" date="2023-07" db="EMBL/GenBank/DDBJ databases">
        <title>Sorghum-associated microbial communities from plants grown in Nebraska, USA.</title>
        <authorList>
            <person name="Schachtman D."/>
        </authorList>
    </citation>
    <scope>NUCLEOTIDE SEQUENCE [LARGE SCALE GENOMIC DNA]</scope>
    <source>
        <strain evidence="2 3">CC60</strain>
    </source>
</reference>
<protein>
    <submittedName>
        <fullName evidence="2">Uncharacterized protein (DUF924 family)</fullName>
    </submittedName>
</protein>
<proteinExistence type="predicted"/>
<dbReference type="Gene3D" id="1.25.40.10">
    <property type="entry name" value="Tetratricopeptide repeat domain"/>
    <property type="match status" value="1"/>
</dbReference>
<organism evidence="2 3">
    <name type="scientific">Luteibacter jiangsuensis</name>
    <dbReference type="NCBI Taxonomy" id="637577"/>
    <lineage>
        <taxon>Bacteria</taxon>
        <taxon>Pseudomonadati</taxon>
        <taxon>Pseudomonadota</taxon>
        <taxon>Gammaproteobacteria</taxon>
        <taxon>Lysobacterales</taxon>
        <taxon>Rhodanobacteraceae</taxon>
        <taxon>Luteibacter</taxon>
    </lineage>
</organism>
<evidence type="ECO:0000256" key="1">
    <source>
        <dbReference type="SAM" id="MobiDB-lite"/>
    </source>
</evidence>
<evidence type="ECO:0000313" key="2">
    <source>
        <dbReference type="EMBL" id="MDQ0008179.1"/>
    </source>
</evidence>
<evidence type="ECO:0000313" key="3">
    <source>
        <dbReference type="Proteomes" id="UP001237737"/>
    </source>
</evidence>
<feature type="region of interest" description="Disordered" evidence="1">
    <location>
        <begin position="169"/>
        <end position="188"/>
    </location>
</feature>
<dbReference type="Proteomes" id="UP001237737">
    <property type="component" value="Unassembled WGS sequence"/>
</dbReference>
<sequence length="188" mass="21388">MTDPLPALAPPETPERVLRFWRDAGYDRWFTSDAVFDRVFRDHFLAAHMAAARRELDAWLDSADGCLALLILLDQFPRNAFRGCAHMYATDPLARFVARHMLQRGFDGAVDADLRAFCYLPFEHSEDAGDQRLSLQLFGKLGGTYVPYAKVHHDIVERFGRFPHRNRELGRETTPEEQAYLDGGGFAG</sequence>
<keyword evidence="3" id="KW-1185">Reference proteome</keyword>
<name>A0ABT9ST67_9GAMM</name>
<gene>
    <name evidence="2" type="ORF">J2T07_000338</name>
</gene>